<evidence type="ECO:0000313" key="3">
    <source>
        <dbReference type="EMBL" id="MCJ2178135.1"/>
    </source>
</evidence>
<reference evidence="3" key="1">
    <citation type="submission" date="2022-03" db="EMBL/GenBank/DDBJ databases">
        <title>Identification of a novel bacterium isolated from mangrove sediments.</title>
        <authorList>
            <person name="Pan X."/>
        </authorList>
    </citation>
    <scope>NUCLEOTIDE SEQUENCE</scope>
    <source>
        <strain evidence="3">B2580</strain>
    </source>
</reference>
<feature type="region of interest" description="Disordered" evidence="1">
    <location>
        <begin position="24"/>
        <end position="44"/>
    </location>
</feature>
<accession>A0ABT0AZB7</accession>
<evidence type="ECO:0000313" key="4">
    <source>
        <dbReference type="Proteomes" id="UP001162880"/>
    </source>
</evidence>
<evidence type="ECO:0000256" key="1">
    <source>
        <dbReference type="SAM" id="MobiDB-lite"/>
    </source>
</evidence>
<sequence length="128" mass="14563">MRTLTKIIAPALAVALGMGAALPASAHETRHEQSARHTPDRHEMDRARSIRSDIHGLRAQIDRAAARHRISYREANGLHRDARQIQRLYASYARDGLTHRETRVLKAKISKVQFALHMERSDRDGRRG</sequence>
<feature type="chain" id="PRO_5046899778" evidence="2">
    <location>
        <begin position="27"/>
        <end position="128"/>
    </location>
</feature>
<gene>
    <name evidence="3" type="ORF">MTR64_06140</name>
</gene>
<dbReference type="Proteomes" id="UP001162880">
    <property type="component" value="Unassembled WGS sequence"/>
</dbReference>
<organism evidence="3 4">
    <name type="scientific">Novosphingobium album</name>
    <name type="common">ex Hu et al. 2023</name>
    <dbReference type="NCBI Taxonomy" id="2930093"/>
    <lineage>
        <taxon>Bacteria</taxon>
        <taxon>Pseudomonadati</taxon>
        <taxon>Pseudomonadota</taxon>
        <taxon>Alphaproteobacteria</taxon>
        <taxon>Sphingomonadales</taxon>
        <taxon>Sphingomonadaceae</taxon>
        <taxon>Novosphingobium</taxon>
    </lineage>
</organism>
<dbReference type="EMBL" id="JALHLE010000007">
    <property type="protein sequence ID" value="MCJ2178135.1"/>
    <property type="molecule type" value="Genomic_DNA"/>
</dbReference>
<proteinExistence type="predicted"/>
<feature type="compositionally biased region" description="Basic and acidic residues" evidence="1">
    <location>
        <begin position="27"/>
        <end position="44"/>
    </location>
</feature>
<name>A0ABT0AZB7_9SPHN</name>
<dbReference type="RefSeq" id="WP_243991898.1">
    <property type="nucleotide sequence ID" value="NZ_JALHLE010000007.1"/>
</dbReference>
<protein>
    <submittedName>
        <fullName evidence="3">Uncharacterized protein</fullName>
    </submittedName>
</protein>
<evidence type="ECO:0000256" key="2">
    <source>
        <dbReference type="SAM" id="SignalP"/>
    </source>
</evidence>
<keyword evidence="2" id="KW-0732">Signal</keyword>
<feature type="signal peptide" evidence="2">
    <location>
        <begin position="1"/>
        <end position="26"/>
    </location>
</feature>
<keyword evidence="4" id="KW-1185">Reference proteome</keyword>
<comment type="caution">
    <text evidence="3">The sequence shown here is derived from an EMBL/GenBank/DDBJ whole genome shotgun (WGS) entry which is preliminary data.</text>
</comment>